<feature type="signal peptide" evidence="2">
    <location>
        <begin position="1"/>
        <end position="22"/>
    </location>
</feature>
<reference evidence="3" key="1">
    <citation type="submission" date="2020-06" db="EMBL/GenBank/DDBJ databases">
        <authorList>
            <consortium name="Plant Systems Biology data submission"/>
        </authorList>
    </citation>
    <scope>NUCLEOTIDE SEQUENCE</scope>
    <source>
        <strain evidence="3">D6</strain>
    </source>
</reference>
<comment type="caution">
    <text evidence="3">The sequence shown here is derived from an EMBL/GenBank/DDBJ whole genome shotgun (WGS) entry which is preliminary data.</text>
</comment>
<feature type="compositionally biased region" description="Basic residues" evidence="1">
    <location>
        <begin position="152"/>
        <end position="163"/>
    </location>
</feature>
<protein>
    <submittedName>
        <fullName evidence="3">Uncharacterized protein</fullName>
    </submittedName>
</protein>
<dbReference type="EMBL" id="CAICTM010000227">
    <property type="protein sequence ID" value="CAB9505346.1"/>
    <property type="molecule type" value="Genomic_DNA"/>
</dbReference>
<organism evidence="3 4">
    <name type="scientific">Seminavis robusta</name>
    <dbReference type="NCBI Taxonomy" id="568900"/>
    <lineage>
        <taxon>Eukaryota</taxon>
        <taxon>Sar</taxon>
        <taxon>Stramenopiles</taxon>
        <taxon>Ochrophyta</taxon>
        <taxon>Bacillariophyta</taxon>
        <taxon>Bacillariophyceae</taxon>
        <taxon>Bacillariophycidae</taxon>
        <taxon>Naviculales</taxon>
        <taxon>Naviculaceae</taxon>
        <taxon>Seminavis</taxon>
    </lineage>
</organism>
<sequence>MMLLRAVTKLSVFASLLSVAFSSGSSGSKSGMGMMMMTSAPSVSPSPSFMPTSSSSPSFSPSEAPSGTPTASSMPSFVPSEAPTGSPTESSKPSGSPSESPSATPSVSHKPSFEPSESPTMAPTYPYSVSCGKGKKGSKKSSGKSKSEKSHSQKSRSGSRSRRLGGMMMSGKAKGMMGAMGMVGMKVECFEGFFHHNHTLNGTHFENYTTDYDNFDSYYPPSTKNGPKGQNDATGDYDLQEILEWHFDHVQVEDAEEKYHHSGAVRAISLVTSLVLFVIGTVTVSN</sequence>
<name>A0A9N8H8R6_9STRA</name>
<evidence type="ECO:0000256" key="2">
    <source>
        <dbReference type="SAM" id="SignalP"/>
    </source>
</evidence>
<proteinExistence type="predicted"/>
<keyword evidence="2" id="KW-0732">Signal</keyword>
<dbReference type="Proteomes" id="UP001153069">
    <property type="component" value="Unassembled WGS sequence"/>
</dbReference>
<feature type="compositionally biased region" description="Basic residues" evidence="1">
    <location>
        <begin position="133"/>
        <end position="143"/>
    </location>
</feature>
<feature type="compositionally biased region" description="Low complexity" evidence="1">
    <location>
        <begin position="24"/>
        <end position="66"/>
    </location>
</feature>
<evidence type="ECO:0000256" key="1">
    <source>
        <dbReference type="SAM" id="MobiDB-lite"/>
    </source>
</evidence>
<dbReference type="AlphaFoldDB" id="A0A9N8H8R6"/>
<feature type="compositionally biased region" description="Low complexity" evidence="1">
    <location>
        <begin position="83"/>
        <end position="108"/>
    </location>
</feature>
<evidence type="ECO:0000313" key="4">
    <source>
        <dbReference type="Proteomes" id="UP001153069"/>
    </source>
</evidence>
<gene>
    <name evidence="3" type="ORF">SEMRO_228_G092640.1</name>
</gene>
<keyword evidence="4" id="KW-1185">Reference proteome</keyword>
<accession>A0A9N8H8R6</accession>
<evidence type="ECO:0000313" key="3">
    <source>
        <dbReference type="EMBL" id="CAB9505346.1"/>
    </source>
</evidence>
<feature type="chain" id="PRO_5040188855" evidence="2">
    <location>
        <begin position="23"/>
        <end position="286"/>
    </location>
</feature>
<feature type="region of interest" description="Disordered" evidence="1">
    <location>
        <begin position="24"/>
        <end position="167"/>
    </location>
</feature>